<accession>A0A840VCU6</accession>
<feature type="transmembrane region" description="Helical" evidence="1">
    <location>
        <begin position="54"/>
        <end position="71"/>
    </location>
</feature>
<dbReference type="AlphaFoldDB" id="A0A840VCU6"/>
<keyword evidence="3" id="KW-1185">Reference proteome</keyword>
<keyword evidence="1" id="KW-0812">Transmembrane</keyword>
<evidence type="ECO:0000313" key="2">
    <source>
        <dbReference type="EMBL" id="MBB5351629.1"/>
    </source>
</evidence>
<organism evidence="2 3">
    <name type="scientific">Haloferula luteola</name>
    <dbReference type="NCBI Taxonomy" id="595692"/>
    <lineage>
        <taxon>Bacteria</taxon>
        <taxon>Pseudomonadati</taxon>
        <taxon>Verrucomicrobiota</taxon>
        <taxon>Verrucomicrobiia</taxon>
        <taxon>Verrucomicrobiales</taxon>
        <taxon>Verrucomicrobiaceae</taxon>
        <taxon>Haloferula</taxon>
    </lineage>
</organism>
<protein>
    <submittedName>
        <fullName evidence="2">Uncharacterized protein</fullName>
    </submittedName>
</protein>
<proteinExistence type="predicted"/>
<feature type="transmembrane region" description="Helical" evidence="1">
    <location>
        <begin position="23"/>
        <end position="42"/>
    </location>
</feature>
<evidence type="ECO:0000256" key="1">
    <source>
        <dbReference type="SAM" id="Phobius"/>
    </source>
</evidence>
<gene>
    <name evidence="2" type="ORF">HNR46_001868</name>
</gene>
<evidence type="ECO:0000313" key="3">
    <source>
        <dbReference type="Proteomes" id="UP000557717"/>
    </source>
</evidence>
<keyword evidence="1" id="KW-1133">Transmembrane helix</keyword>
<comment type="caution">
    <text evidence="2">The sequence shown here is derived from an EMBL/GenBank/DDBJ whole genome shotgun (WGS) entry which is preliminary data.</text>
</comment>
<sequence length="118" mass="12544">MAVAALWAISIFGMIVGPEGIAGASWCVMIALSFPLAILSGAVTSMGISPISSCIWYFALMIPNCFLWGYGSARILRIAQIIIRPTSIDCSVPTYPTTATENQTVEQVGGADSRQRPC</sequence>
<dbReference type="EMBL" id="JACHFD010000008">
    <property type="protein sequence ID" value="MBB5351629.1"/>
    <property type="molecule type" value="Genomic_DNA"/>
</dbReference>
<name>A0A840VCU6_9BACT</name>
<dbReference type="Proteomes" id="UP000557717">
    <property type="component" value="Unassembled WGS sequence"/>
</dbReference>
<reference evidence="2 3" key="1">
    <citation type="submission" date="2020-08" db="EMBL/GenBank/DDBJ databases">
        <title>Genomic Encyclopedia of Type Strains, Phase IV (KMG-IV): sequencing the most valuable type-strain genomes for metagenomic binning, comparative biology and taxonomic classification.</title>
        <authorList>
            <person name="Goeker M."/>
        </authorList>
    </citation>
    <scope>NUCLEOTIDE SEQUENCE [LARGE SCALE GENOMIC DNA]</scope>
    <source>
        <strain evidence="2 3">YC6886</strain>
    </source>
</reference>
<keyword evidence="1" id="KW-0472">Membrane</keyword>
<dbReference type="RefSeq" id="WP_221285092.1">
    <property type="nucleotide sequence ID" value="NZ_JACHFD010000008.1"/>
</dbReference>